<dbReference type="InterPro" id="IPR002178">
    <property type="entry name" value="PTS_EIIA_type-2_dom"/>
</dbReference>
<dbReference type="InterPro" id="IPR051541">
    <property type="entry name" value="PTS_SugarTrans_NitroReg"/>
</dbReference>
<protein>
    <submittedName>
        <fullName evidence="2">PTS sugar transporter subunit IIA</fullName>
    </submittedName>
</protein>
<name>A0A853JDS4_9GAMM</name>
<dbReference type="Gene3D" id="3.40.930.10">
    <property type="entry name" value="Mannitol-specific EII, Chain A"/>
    <property type="match status" value="1"/>
</dbReference>
<dbReference type="SUPFAM" id="SSF55804">
    <property type="entry name" value="Phoshotransferase/anion transport protein"/>
    <property type="match status" value="1"/>
</dbReference>
<dbReference type="PANTHER" id="PTHR47738">
    <property type="entry name" value="PTS SYSTEM FRUCTOSE-LIKE EIIA COMPONENT-RELATED"/>
    <property type="match status" value="1"/>
</dbReference>
<evidence type="ECO:0000313" key="2">
    <source>
        <dbReference type="EMBL" id="NZA27471.1"/>
    </source>
</evidence>
<dbReference type="GO" id="GO:0030295">
    <property type="term" value="F:protein kinase activator activity"/>
    <property type="evidence" value="ECO:0007669"/>
    <property type="project" value="TreeGrafter"/>
</dbReference>
<dbReference type="Pfam" id="PF00359">
    <property type="entry name" value="PTS_EIIA_2"/>
    <property type="match status" value="1"/>
</dbReference>
<sequence length="151" mass="15742">MPCTDLLAAERIAILAGPASREAVLDAVARLLGTDPADAGRIGAMLHAREAQCSTGIGHGVAIPHVRGGRAPTAAFLKLSAPAGFDACDGEPVDLVFAMRVPDDHPQDHLQVLADLAGCFADPGFRGRLRACEDVDALRTVLLGDAWRRAA</sequence>
<keyword evidence="3" id="KW-1185">Reference proteome</keyword>
<feature type="domain" description="PTS EIIA type-2" evidence="1">
    <location>
        <begin position="5"/>
        <end position="145"/>
    </location>
</feature>
<gene>
    <name evidence="2" type="ORF">H0E84_13860</name>
</gene>
<evidence type="ECO:0000313" key="3">
    <source>
        <dbReference type="Proteomes" id="UP000578091"/>
    </source>
</evidence>
<proteinExistence type="predicted"/>
<comment type="caution">
    <text evidence="2">The sequence shown here is derived from an EMBL/GenBank/DDBJ whole genome shotgun (WGS) entry which is preliminary data.</text>
</comment>
<accession>A0A853JDS4</accession>
<keyword evidence="2" id="KW-0813">Transport</keyword>
<keyword evidence="2" id="KW-0762">Sugar transport</keyword>
<reference evidence="2 3" key="1">
    <citation type="submission" date="2020-07" db="EMBL/GenBank/DDBJ databases">
        <title>Luteimonas sp. SJ-92.</title>
        <authorList>
            <person name="Huang X.-X."/>
            <person name="Xu L."/>
            <person name="Sun J.-Q."/>
        </authorList>
    </citation>
    <scope>NUCLEOTIDE SEQUENCE [LARGE SCALE GENOMIC DNA]</scope>
    <source>
        <strain evidence="2 3">SJ-92</strain>
    </source>
</reference>
<dbReference type="RefSeq" id="WP_180679247.1">
    <property type="nucleotide sequence ID" value="NZ_JACCKA010000078.1"/>
</dbReference>
<dbReference type="PROSITE" id="PS51094">
    <property type="entry name" value="PTS_EIIA_TYPE_2"/>
    <property type="match status" value="1"/>
</dbReference>
<organism evidence="2 3">
    <name type="scientific">Luteimonas salinisoli</name>
    <dbReference type="NCBI Taxonomy" id="2752307"/>
    <lineage>
        <taxon>Bacteria</taxon>
        <taxon>Pseudomonadati</taxon>
        <taxon>Pseudomonadota</taxon>
        <taxon>Gammaproteobacteria</taxon>
        <taxon>Lysobacterales</taxon>
        <taxon>Lysobacteraceae</taxon>
        <taxon>Luteimonas</taxon>
    </lineage>
</organism>
<dbReference type="Proteomes" id="UP000578091">
    <property type="component" value="Unassembled WGS sequence"/>
</dbReference>
<dbReference type="EMBL" id="JACCKA010000078">
    <property type="protein sequence ID" value="NZA27471.1"/>
    <property type="molecule type" value="Genomic_DNA"/>
</dbReference>
<dbReference type="AlphaFoldDB" id="A0A853JDS4"/>
<dbReference type="InterPro" id="IPR016152">
    <property type="entry name" value="PTrfase/Anion_transptr"/>
</dbReference>
<dbReference type="PANTHER" id="PTHR47738:SF1">
    <property type="entry name" value="NITROGEN REGULATORY PROTEIN"/>
    <property type="match status" value="1"/>
</dbReference>
<dbReference type="CDD" id="cd00211">
    <property type="entry name" value="PTS_IIA_fru"/>
    <property type="match status" value="1"/>
</dbReference>
<evidence type="ECO:0000259" key="1">
    <source>
        <dbReference type="PROSITE" id="PS51094"/>
    </source>
</evidence>